<evidence type="ECO:0000313" key="3">
    <source>
        <dbReference type="Proteomes" id="UP001367676"/>
    </source>
</evidence>
<dbReference type="EMBL" id="JBBCAQ010000027">
    <property type="protein sequence ID" value="KAK7586047.1"/>
    <property type="molecule type" value="Genomic_DNA"/>
</dbReference>
<dbReference type="AlphaFoldDB" id="A0AAN9TGH9"/>
<feature type="compositionally biased region" description="Polar residues" evidence="1">
    <location>
        <begin position="489"/>
        <end position="499"/>
    </location>
</feature>
<sequence length="582" mass="63055">MLDGSDQGRNSTSRRSFSSPSSLNSLRVSGRSRRRNDDSIRSYDYQRDPTLDPDQQVDGDVETVTEPLEMYEGGSGAPRRRTNTSLAPTNQQVIKIVPNQGYNDSQNDCTPSYANTAISFPSILCIPCPCVTGPNAQNCPPTCVTYHPVDPSAAQTLPQPSNTQAVTPHLPPATSLPIPASSMVPQTQVNHIYTYGNNAQFERDHHFPPAAMATCCGQIQLQQRPAPPPPPTCYETQQSCPFNPNNSFSSTSYFHESPQSTCGGGGGGQQGCCPATSNDYRYFAPRRRRRCRREYYLQITKGKCRTGFDDSDSVDTAKSVTTRDPGRVTGAGAVRSTGATMPATRPTNFPVNFRLQKASMNEPITRPALPPTRPALTMGRSAMPTMRPALPSTSFSSKSSNSSSSKNSSMNESAESISSVATNRSASSPNSPRKTPDSAADSNTSPPSDKNSDENLLLKKIPAPAMQIIPTINGGKNGHIEKREPITEKPSTNGRSNGNAGKVNGKSNGHLGKPNTNVGKKLVFSTHGNKKTSPKDAERPRFGSVPLIQETAASVLRKRHNEIRMQAIREMLEKDMRRLKQA</sequence>
<organism evidence="2 3">
    <name type="scientific">Parthenolecanium corni</name>
    <dbReference type="NCBI Taxonomy" id="536013"/>
    <lineage>
        <taxon>Eukaryota</taxon>
        <taxon>Metazoa</taxon>
        <taxon>Ecdysozoa</taxon>
        <taxon>Arthropoda</taxon>
        <taxon>Hexapoda</taxon>
        <taxon>Insecta</taxon>
        <taxon>Pterygota</taxon>
        <taxon>Neoptera</taxon>
        <taxon>Paraneoptera</taxon>
        <taxon>Hemiptera</taxon>
        <taxon>Sternorrhyncha</taxon>
        <taxon>Coccoidea</taxon>
        <taxon>Coccidae</taxon>
        <taxon>Parthenolecanium</taxon>
    </lineage>
</organism>
<name>A0AAN9TGH9_9HEMI</name>
<feature type="compositionally biased region" description="Low complexity" evidence="1">
    <location>
        <begin position="9"/>
        <end position="29"/>
    </location>
</feature>
<feature type="compositionally biased region" description="Low complexity" evidence="1">
    <location>
        <begin position="392"/>
        <end position="419"/>
    </location>
</feature>
<feature type="region of interest" description="Disordered" evidence="1">
    <location>
        <begin position="1"/>
        <end position="59"/>
    </location>
</feature>
<gene>
    <name evidence="2" type="ORF">V9T40_003923</name>
</gene>
<keyword evidence="3" id="KW-1185">Reference proteome</keyword>
<evidence type="ECO:0000256" key="1">
    <source>
        <dbReference type="SAM" id="MobiDB-lite"/>
    </source>
</evidence>
<accession>A0AAN9TGH9</accession>
<protein>
    <submittedName>
        <fullName evidence="2">Uncharacterized protein</fullName>
    </submittedName>
</protein>
<reference evidence="2 3" key="1">
    <citation type="submission" date="2024-03" db="EMBL/GenBank/DDBJ databases">
        <title>Adaptation during the transition from Ophiocordyceps entomopathogen to insect associate is accompanied by gene loss and intensified selection.</title>
        <authorList>
            <person name="Ward C.M."/>
            <person name="Onetto C.A."/>
            <person name="Borneman A.R."/>
        </authorList>
    </citation>
    <scope>NUCLEOTIDE SEQUENCE [LARGE SCALE GENOMIC DNA]</scope>
    <source>
        <strain evidence="2">AWRI1</strain>
        <tissue evidence="2">Single Adult Female</tissue>
    </source>
</reference>
<proteinExistence type="predicted"/>
<feature type="compositionally biased region" description="Basic and acidic residues" evidence="1">
    <location>
        <begin position="35"/>
        <end position="50"/>
    </location>
</feature>
<feature type="region of interest" description="Disordered" evidence="1">
    <location>
        <begin position="310"/>
        <end position="454"/>
    </location>
</feature>
<dbReference type="Proteomes" id="UP001367676">
    <property type="component" value="Unassembled WGS sequence"/>
</dbReference>
<feature type="compositionally biased region" description="Polar residues" evidence="1">
    <location>
        <begin position="440"/>
        <end position="449"/>
    </location>
</feature>
<feature type="region of interest" description="Disordered" evidence="1">
    <location>
        <begin position="467"/>
        <end position="518"/>
    </location>
</feature>
<evidence type="ECO:0000313" key="2">
    <source>
        <dbReference type="EMBL" id="KAK7586047.1"/>
    </source>
</evidence>
<feature type="compositionally biased region" description="Basic and acidic residues" evidence="1">
    <location>
        <begin position="478"/>
        <end position="487"/>
    </location>
</feature>
<comment type="caution">
    <text evidence="2">The sequence shown here is derived from an EMBL/GenBank/DDBJ whole genome shotgun (WGS) entry which is preliminary data.</text>
</comment>
<feature type="compositionally biased region" description="Polar residues" evidence="1">
    <location>
        <begin position="420"/>
        <end position="433"/>
    </location>
</feature>